<dbReference type="InterPro" id="IPR001507">
    <property type="entry name" value="ZP_dom"/>
</dbReference>
<evidence type="ECO:0000256" key="9">
    <source>
        <dbReference type="ARBA" id="ARBA00023157"/>
    </source>
</evidence>
<evidence type="ECO:0000256" key="17">
    <source>
        <dbReference type="PROSITE-ProRule" id="PRU00779"/>
    </source>
</evidence>
<dbReference type="GO" id="GO:0035805">
    <property type="term" value="C:egg coat"/>
    <property type="evidence" value="ECO:0007669"/>
    <property type="project" value="UniProtKB-SubCell"/>
</dbReference>
<evidence type="ECO:0000256" key="1">
    <source>
        <dbReference type="ARBA" id="ARBA00004251"/>
    </source>
</evidence>
<evidence type="ECO:0000256" key="7">
    <source>
        <dbReference type="ARBA" id="ARBA00022989"/>
    </source>
</evidence>
<dbReference type="SMART" id="SM00241">
    <property type="entry name" value="ZP"/>
    <property type="match status" value="1"/>
</dbReference>
<feature type="region of interest" description="Disordered" evidence="18">
    <location>
        <begin position="31"/>
        <end position="57"/>
    </location>
</feature>
<dbReference type="GeneTree" id="ENSGT00940000163253"/>
<keyword evidence="7" id="KW-1133">Transmembrane helix</keyword>
<evidence type="ECO:0000256" key="3">
    <source>
        <dbReference type="ARBA" id="ARBA00022525"/>
    </source>
</evidence>
<dbReference type="InterPro" id="IPR017977">
    <property type="entry name" value="ZP_dom_CS"/>
</dbReference>
<evidence type="ECO:0000256" key="8">
    <source>
        <dbReference type="ARBA" id="ARBA00023136"/>
    </source>
</evidence>
<reference evidence="21" key="3">
    <citation type="submission" date="2025-09" db="UniProtKB">
        <authorList>
            <consortium name="Ensembl"/>
        </authorList>
    </citation>
    <scope>IDENTIFICATION</scope>
</reference>
<sequence length="441" mass="47689">MFILYISKFIKYSLFVHLNSLGITAVSPWSPQAAKRPVPHFPGPRDPPQEAKQPLPHFPGLLDPQQPVVTPHICGVDDVDRVPCGEPGIDAAQCGAINCCFDGQQCYYGRTVTVQCTIDGQFVLVVARDTTLPRLSLDSISLLGGSDAPCSAVDSNADFAIYQFPVTACGTRAMELGGYVVYENKMSSSYEVGVGPLGAITRDSHYELYFQCRYADATVAALAVQLASNNPPMPVAASGPLMVELRLGSGQCVTKGCMQAQAAYTSYYGDADYPVTKVLREPVYVEVRILGRTDPNIALVLGRCWATSSPDPFSIPQWELLVDGCPYQHDSYLTTPIPVDGSSGLQFPSHYKRFVLKMFAFVDHASMAPLQGGCCSVSCSFSRCSSTVVHQYVVAAGRKSSHQLTVVSSGEVIFTEKAETVPPEKCDQNTTIPPTFLAIQL</sequence>
<keyword evidence="8" id="KW-0472">Membrane</keyword>
<dbReference type="InterPro" id="IPR042235">
    <property type="entry name" value="ZP-C_dom"/>
</dbReference>
<keyword evidence="5" id="KW-0165">Cleavage on pair of basic residues</keyword>
<dbReference type="CDD" id="cd00111">
    <property type="entry name" value="Trefoil"/>
    <property type="match status" value="1"/>
</dbReference>
<evidence type="ECO:0000256" key="12">
    <source>
        <dbReference type="ARBA" id="ARBA00024183"/>
    </source>
</evidence>
<keyword evidence="11" id="KW-0278">Fertilization</keyword>
<evidence type="ECO:0000259" key="19">
    <source>
        <dbReference type="PROSITE" id="PS51034"/>
    </source>
</evidence>
<feature type="domain" description="P-type" evidence="20">
    <location>
        <begin position="72"/>
        <end position="110"/>
    </location>
</feature>
<keyword evidence="6" id="KW-0812">Transmembrane</keyword>
<dbReference type="Proteomes" id="UP001501920">
    <property type="component" value="Chromosome 4"/>
</dbReference>
<dbReference type="Ensembl" id="ENSPNAT00000049181.1">
    <property type="protein sequence ID" value="ENSPNAP00000064269.1"/>
    <property type="gene ID" value="ENSPNAG00000034899.1"/>
</dbReference>
<dbReference type="AlphaFoldDB" id="A0AAR2KP57"/>
<dbReference type="GO" id="GO:0035804">
    <property type="term" value="F:structural constituent of egg coat"/>
    <property type="evidence" value="ECO:0007669"/>
    <property type="project" value="TreeGrafter"/>
</dbReference>
<dbReference type="Gene3D" id="2.60.40.4100">
    <property type="entry name" value="Zona pellucida, ZP-C domain"/>
    <property type="match status" value="1"/>
</dbReference>
<dbReference type="Gene3D" id="2.60.40.3210">
    <property type="entry name" value="Zona pellucida, ZP-N domain"/>
    <property type="match status" value="1"/>
</dbReference>
<dbReference type="Pfam" id="PF00088">
    <property type="entry name" value="Trefoil"/>
    <property type="match status" value="1"/>
</dbReference>
<accession>A0AAR2KP57</accession>
<dbReference type="InterPro" id="IPR055356">
    <property type="entry name" value="ZP-N"/>
</dbReference>
<feature type="domain" description="ZP" evidence="19">
    <location>
        <begin position="115"/>
        <end position="401"/>
    </location>
</feature>
<dbReference type="GO" id="GO:0032190">
    <property type="term" value="F:acrosin binding"/>
    <property type="evidence" value="ECO:0007669"/>
    <property type="project" value="TreeGrafter"/>
</dbReference>
<evidence type="ECO:0000256" key="16">
    <source>
        <dbReference type="ARBA" id="ARBA00042573"/>
    </source>
</evidence>
<dbReference type="SUPFAM" id="SSF57492">
    <property type="entry name" value="Trefoil"/>
    <property type="match status" value="1"/>
</dbReference>
<dbReference type="GO" id="GO:0060468">
    <property type="term" value="P:prevention of polyspermy"/>
    <property type="evidence" value="ECO:0007669"/>
    <property type="project" value="TreeGrafter"/>
</dbReference>
<evidence type="ECO:0000256" key="10">
    <source>
        <dbReference type="ARBA" id="ARBA00023180"/>
    </source>
</evidence>
<dbReference type="PANTHER" id="PTHR23343">
    <property type="entry name" value="ZONA PELLUCIDA SPERM-BINDING PROTEIN"/>
    <property type="match status" value="1"/>
</dbReference>
<comment type="function">
    <text evidence="13">Component of the zona pellucida, an extracellular matrix surrounding oocytes which mediates sperm binding, induction of the acrosome reaction and prevents post-fertilization polyspermy. The zona pellucida is composed of 3 to 4 glycoproteins, ZP1, ZP2, ZP3, and ZP4. ZP4 may act as a sperm receptor.</text>
</comment>
<dbReference type="GO" id="GO:0005886">
    <property type="term" value="C:plasma membrane"/>
    <property type="evidence" value="ECO:0007669"/>
    <property type="project" value="UniProtKB-SubCell"/>
</dbReference>
<reference evidence="21" key="2">
    <citation type="submission" date="2025-08" db="UniProtKB">
        <authorList>
            <consortium name="Ensembl"/>
        </authorList>
    </citation>
    <scope>IDENTIFICATION</scope>
</reference>
<comment type="subcellular location">
    <subcellularLocation>
        <location evidence="1">Cell membrane</location>
        <topology evidence="1">Single-pass type I membrane protein</topology>
    </subcellularLocation>
    <subcellularLocation>
        <location evidence="12">Zona pellucida</location>
    </subcellularLocation>
</comment>
<evidence type="ECO:0000256" key="6">
    <source>
        <dbReference type="ARBA" id="ARBA00022692"/>
    </source>
</evidence>
<dbReference type="InterPro" id="IPR051148">
    <property type="entry name" value="Zona_Pellucida_Domain_gp"/>
</dbReference>
<keyword evidence="2" id="KW-1003">Cell membrane</keyword>
<proteinExistence type="predicted"/>
<organism evidence="21 22">
    <name type="scientific">Pygocentrus nattereri</name>
    <name type="common">Red-bellied piranha</name>
    <dbReference type="NCBI Taxonomy" id="42514"/>
    <lineage>
        <taxon>Eukaryota</taxon>
        <taxon>Metazoa</taxon>
        <taxon>Chordata</taxon>
        <taxon>Craniata</taxon>
        <taxon>Vertebrata</taxon>
        <taxon>Euteleostomi</taxon>
        <taxon>Actinopterygii</taxon>
        <taxon>Neopterygii</taxon>
        <taxon>Teleostei</taxon>
        <taxon>Ostariophysi</taxon>
        <taxon>Characiformes</taxon>
        <taxon>Characoidei</taxon>
        <taxon>Pygocentrus</taxon>
    </lineage>
</organism>
<protein>
    <recommendedName>
        <fullName evidence="14">Zona pellucida sperm-binding protein 4</fullName>
    </recommendedName>
    <alternativeName>
        <fullName evidence="16">Zona pellucida glycoprotein 4</fullName>
    </alternativeName>
    <alternativeName>
        <fullName evidence="15">Zona pellucida protein B</fullName>
    </alternativeName>
</protein>
<name>A0AAR2KP57_PYGNA</name>
<reference evidence="21 22" key="1">
    <citation type="submission" date="2020-10" db="EMBL/GenBank/DDBJ databases">
        <title>Pygocentrus nattereri (red-bellied piranha) genome, fPygNat1, primary haplotype.</title>
        <authorList>
            <person name="Myers G."/>
            <person name="Meyer A."/>
            <person name="Karagic N."/>
            <person name="Pippel M."/>
            <person name="Winkler S."/>
            <person name="Tracey A."/>
            <person name="Wood J."/>
            <person name="Formenti G."/>
            <person name="Howe K."/>
            <person name="Fedrigo O."/>
            <person name="Jarvis E.D."/>
        </authorList>
    </citation>
    <scope>NUCLEOTIDE SEQUENCE [LARGE SCALE GENOMIC DNA]</scope>
</reference>
<keyword evidence="9 17" id="KW-1015">Disulfide bond</keyword>
<dbReference type="PANTHER" id="PTHR23343:SF31">
    <property type="entry name" value="ZONA PELLUCIDA SPERM-BINDING PROTEIN 4"/>
    <property type="match status" value="1"/>
</dbReference>
<keyword evidence="10" id="KW-0325">Glycoprotein</keyword>
<comment type="caution">
    <text evidence="17">Lacks conserved residue(s) required for the propagation of feature annotation.</text>
</comment>
<keyword evidence="22" id="KW-1185">Reference proteome</keyword>
<dbReference type="InterPro" id="IPR044913">
    <property type="entry name" value="P_trefoil_dom_sf"/>
</dbReference>
<evidence type="ECO:0000256" key="2">
    <source>
        <dbReference type="ARBA" id="ARBA00022475"/>
    </source>
</evidence>
<feature type="disulfide bond" evidence="17">
    <location>
        <begin position="84"/>
        <end position="99"/>
    </location>
</feature>
<dbReference type="PROSITE" id="PS51448">
    <property type="entry name" value="P_TREFOIL_2"/>
    <property type="match status" value="1"/>
</dbReference>
<dbReference type="Pfam" id="PF23344">
    <property type="entry name" value="ZP-N"/>
    <property type="match status" value="1"/>
</dbReference>
<evidence type="ECO:0000313" key="22">
    <source>
        <dbReference type="Proteomes" id="UP001501920"/>
    </source>
</evidence>
<dbReference type="GO" id="GO:0007339">
    <property type="term" value="P:binding of sperm to zona pellucida"/>
    <property type="evidence" value="ECO:0007669"/>
    <property type="project" value="TreeGrafter"/>
</dbReference>
<evidence type="ECO:0000256" key="5">
    <source>
        <dbReference type="ARBA" id="ARBA00022685"/>
    </source>
</evidence>
<evidence type="ECO:0000256" key="18">
    <source>
        <dbReference type="SAM" id="MobiDB-lite"/>
    </source>
</evidence>
<dbReference type="PROSITE" id="PS51034">
    <property type="entry name" value="ZP_2"/>
    <property type="match status" value="1"/>
</dbReference>
<dbReference type="InterPro" id="IPR055355">
    <property type="entry name" value="ZP-C"/>
</dbReference>
<evidence type="ECO:0000256" key="14">
    <source>
        <dbReference type="ARBA" id="ARBA00040238"/>
    </source>
</evidence>
<keyword evidence="3" id="KW-0964">Secreted</keyword>
<dbReference type="InterPro" id="IPR000519">
    <property type="entry name" value="P_trefoil_dom"/>
</dbReference>
<dbReference type="Gene3D" id="4.10.110.10">
    <property type="entry name" value="Spasmolytic Protein, domain 1"/>
    <property type="match status" value="1"/>
</dbReference>
<dbReference type="PROSITE" id="PS00682">
    <property type="entry name" value="ZP_1"/>
    <property type="match status" value="1"/>
</dbReference>
<dbReference type="SMART" id="SM00018">
    <property type="entry name" value="PD"/>
    <property type="match status" value="1"/>
</dbReference>
<evidence type="ECO:0000256" key="15">
    <source>
        <dbReference type="ARBA" id="ARBA00042273"/>
    </source>
</evidence>
<feature type="disulfide bond" evidence="17">
    <location>
        <begin position="74"/>
        <end position="100"/>
    </location>
</feature>
<evidence type="ECO:0000259" key="20">
    <source>
        <dbReference type="PROSITE" id="PS51448"/>
    </source>
</evidence>
<evidence type="ECO:0000313" key="21">
    <source>
        <dbReference type="Ensembl" id="ENSPNAP00000064269.1"/>
    </source>
</evidence>
<evidence type="ECO:0000256" key="4">
    <source>
        <dbReference type="ARBA" id="ARBA00022530"/>
    </source>
</evidence>
<dbReference type="Pfam" id="PF00100">
    <property type="entry name" value="Zona_pellucida"/>
    <property type="match status" value="1"/>
</dbReference>
<keyword evidence="4" id="KW-0272">Extracellular matrix</keyword>
<evidence type="ECO:0000256" key="11">
    <source>
        <dbReference type="ARBA" id="ARBA00023279"/>
    </source>
</evidence>
<evidence type="ECO:0000256" key="13">
    <source>
        <dbReference type="ARBA" id="ARBA00037545"/>
    </source>
</evidence>